<dbReference type="InterPro" id="IPR001309">
    <property type="entry name" value="Pept_C14_p20"/>
</dbReference>
<dbReference type="InterPro" id="IPR011600">
    <property type="entry name" value="Pept_C14_caspase"/>
</dbReference>
<evidence type="ECO:0000259" key="1">
    <source>
        <dbReference type="PROSITE" id="PS50208"/>
    </source>
</evidence>
<dbReference type="InterPro" id="IPR029030">
    <property type="entry name" value="Caspase-like_dom_sf"/>
</dbReference>
<evidence type="ECO:0000313" key="2">
    <source>
        <dbReference type="EMBL" id="SLN62784.1"/>
    </source>
</evidence>
<dbReference type="RefSeq" id="WP_159453167.1">
    <property type="nucleotide sequence ID" value="NZ_FWFT01000007.1"/>
</dbReference>
<proteinExistence type="predicted"/>
<organism evidence="2 3">
    <name type="scientific">Pseudooctadecabacter jejudonensis</name>
    <dbReference type="NCBI Taxonomy" id="1391910"/>
    <lineage>
        <taxon>Bacteria</taxon>
        <taxon>Pseudomonadati</taxon>
        <taxon>Pseudomonadota</taxon>
        <taxon>Alphaproteobacteria</taxon>
        <taxon>Rhodobacterales</taxon>
        <taxon>Paracoccaceae</taxon>
        <taxon>Pseudooctadecabacter</taxon>
    </lineage>
</organism>
<dbReference type="Gene3D" id="3.40.50.1460">
    <property type="match status" value="1"/>
</dbReference>
<keyword evidence="3" id="KW-1185">Reference proteome</keyword>
<dbReference type="AlphaFoldDB" id="A0A1Y5TIK0"/>
<dbReference type="EMBL" id="FWFT01000007">
    <property type="protein sequence ID" value="SLN62784.1"/>
    <property type="molecule type" value="Genomic_DNA"/>
</dbReference>
<dbReference type="GO" id="GO:0006508">
    <property type="term" value="P:proteolysis"/>
    <property type="evidence" value="ECO:0007669"/>
    <property type="project" value="InterPro"/>
</dbReference>
<dbReference type="GO" id="GO:0004197">
    <property type="term" value="F:cysteine-type endopeptidase activity"/>
    <property type="evidence" value="ECO:0007669"/>
    <property type="project" value="InterPro"/>
</dbReference>
<name>A0A1Y5TIK0_9RHOB</name>
<accession>A0A1Y5TIK0</accession>
<dbReference type="Proteomes" id="UP000193623">
    <property type="component" value="Unassembled WGS sequence"/>
</dbReference>
<feature type="domain" description="Caspase family p20" evidence="1">
    <location>
        <begin position="9"/>
        <end position="84"/>
    </location>
</feature>
<dbReference type="PROSITE" id="PS50208">
    <property type="entry name" value="CASPASE_P20"/>
    <property type="match status" value="1"/>
</dbReference>
<dbReference type="InterPro" id="IPR052039">
    <property type="entry name" value="Caspase-related_regulators"/>
</dbReference>
<dbReference type="SUPFAM" id="SSF52129">
    <property type="entry name" value="Caspase-like"/>
    <property type="match status" value="1"/>
</dbReference>
<dbReference type="PANTHER" id="PTHR22576:SF37">
    <property type="entry name" value="MUCOSA-ASSOCIATED LYMPHOID TISSUE LYMPHOMA TRANSLOCATION PROTEIN 1"/>
    <property type="match status" value="1"/>
</dbReference>
<dbReference type="OrthoDB" id="9816009at2"/>
<sequence length="152" mass="16140">MPRSAKAEAARIALLIGNSDYSGEAALPNAASDASLMESVFADLGFKTYFVQDLIARTGSDPLQALEEAAIRADIAVIYYTGHGMAADGQNCLIPVVGAVGSEQDVRDTAVPISRLLSILAKASYFGMVLFNACRTNPWSQQIERDSGLRGI</sequence>
<protein>
    <submittedName>
        <fullName evidence="2">Caspase domain protein</fullName>
    </submittedName>
</protein>
<gene>
    <name evidence="2" type="ORF">PSJ8397_03335</name>
</gene>
<dbReference type="PANTHER" id="PTHR22576">
    <property type="entry name" value="MUCOSA ASSOCIATED LYMPHOID TISSUE LYMPHOMA TRANSLOCATION PROTEIN 1/PARACASPASE"/>
    <property type="match status" value="1"/>
</dbReference>
<dbReference type="Pfam" id="PF00656">
    <property type="entry name" value="Peptidase_C14"/>
    <property type="match status" value="1"/>
</dbReference>
<reference evidence="2 3" key="1">
    <citation type="submission" date="2017-03" db="EMBL/GenBank/DDBJ databases">
        <authorList>
            <person name="Afonso C.L."/>
            <person name="Miller P.J."/>
            <person name="Scott M.A."/>
            <person name="Spackman E."/>
            <person name="Goraichik I."/>
            <person name="Dimitrov K.M."/>
            <person name="Suarez D.L."/>
            <person name="Swayne D.E."/>
        </authorList>
    </citation>
    <scope>NUCLEOTIDE SEQUENCE [LARGE SCALE GENOMIC DNA]</scope>
    <source>
        <strain evidence="2 3">CECT 8397</strain>
    </source>
</reference>
<evidence type="ECO:0000313" key="3">
    <source>
        <dbReference type="Proteomes" id="UP000193623"/>
    </source>
</evidence>